<feature type="domain" description="Glycosyltransferase GT-D fold" evidence="1">
    <location>
        <begin position="43"/>
        <end position="239"/>
    </location>
</feature>
<sequence>MNRFKIWIKVMFNFIMSLNCCNKAKILSAEETISLIVKDKKSIIRLGDGEFNILQGKDVHYQKYSAELKTHFENILENYLNNPKQASYIICMPGEFFICNGFKLIKKRVYVASWSFSRYIFKKKYDKDITYGDAFLFANGNEKIYSKIWTNTGVKNIIFVHNQEIYAKEFEDKYKISTESVVIPPRDAFENSEHILKKIIKIASERNDLLVLISAGPCAKYLVYKLALNGIWAIDTGHCWDSPLRLRSK</sequence>
<dbReference type="RefSeq" id="WP_072903830.1">
    <property type="nucleotide sequence ID" value="NZ_FRAD01000015.1"/>
</dbReference>
<protein>
    <recommendedName>
        <fullName evidence="1">Glycosyltransferase GT-D fold domain-containing protein</fullName>
    </recommendedName>
</protein>
<proteinExistence type="predicted"/>
<accession>A0A1M6Q291</accession>
<keyword evidence="3" id="KW-1185">Reference proteome</keyword>
<reference evidence="2 3" key="1">
    <citation type="submission" date="2016-11" db="EMBL/GenBank/DDBJ databases">
        <authorList>
            <person name="Jaros S."/>
            <person name="Januszkiewicz K."/>
            <person name="Wedrychowicz H."/>
        </authorList>
    </citation>
    <scope>NUCLEOTIDE SEQUENCE [LARGE SCALE GENOMIC DNA]</scope>
    <source>
        <strain evidence="2 3">DSM 3090</strain>
    </source>
</reference>
<dbReference type="Proteomes" id="UP000183952">
    <property type="component" value="Unassembled WGS sequence"/>
</dbReference>
<dbReference type="Pfam" id="PF08759">
    <property type="entry name" value="GT-D"/>
    <property type="match status" value="1"/>
</dbReference>
<gene>
    <name evidence="2" type="ORF">SAMN02745248_01870</name>
</gene>
<name>A0A1M6Q291_9CLOT</name>
<evidence type="ECO:0000259" key="1">
    <source>
        <dbReference type="Pfam" id="PF08759"/>
    </source>
</evidence>
<evidence type="ECO:0000313" key="2">
    <source>
        <dbReference type="EMBL" id="SHK14330.1"/>
    </source>
</evidence>
<dbReference type="STRING" id="1121331.SAMN02745248_01870"/>
<dbReference type="InterPro" id="IPR014869">
    <property type="entry name" value="GT-D"/>
</dbReference>
<dbReference type="AlphaFoldDB" id="A0A1M6Q291"/>
<dbReference type="EMBL" id="FRAD01000015">
    <property type="protein sequence ID" value="SHK14330.1"/>
    <property type="molecule type" value="Genomic_DNA"/>
</dbReference>
<evidence type="ECO:0000313" key="3">
    <source>
        <dbReference type="Proteomes" id="UP000183952"/>
    </source>
</evidence>
<organism evidence="2 3">
    <name type="scientific">Hathewaya proteolytica DSM 3090</name>
    <dbReference type="NCBI Taxonomy" id="1121331"/>
    <lineage>
        <taxon>Bacteria</taxon>
        <taxon>Bacillati</taxon>
        <taxon>Bacillota</taxon>
        <taxon>Clostridia</taxon>
        <taxon>Eubacteriales</taxon>
        <taxon>Clostridiaceae</taxon>
        <taxon>Hathewaya</taxon>
    </lineage>
</organism>